<dbReference type="SUPFAM" id="SSF53623">
    <property type="entry name" value="MurD-like peptide ligases, catalytic domain"/>
    <property type="match status" value="1"/>
</dbReference>
<comment type="subcellular location">
    <subcellularLocation>
        <location evidence="10 11">Cytoplasm</location>
    </subcellularLocation>
</comment>
<evidence type="ECO:0000256" key="7">
    <source>
        <dbReference type="ARBA" id="ARBA00022984"/>
    </source>
</evidence>
<dbReference type="Gene3D" id="3.40.1390.10">
    <property type="entry name" value="MurE/MurF, N-terminal domain"/>
    <property type="match status" value="1"/>
</dbReference>
<keyword evidence="6 10" id="KW-0133">Cell shape</keyword>
<keyword evidence="7 10" id="KW-0573">Peptidoglycan synthesis</keyword>
<comment type="catalytic activity">
    <reaction evidence="10 11">
        <text>D-alanyl-D-alanine + UDP-N-acetyl-alpha-D-muramoyl-L-alanyl-gamma-D-glutamyl-meso-2,6-diaminopimelate + ATP = UDP-N-acetyl-alpha-D-muramoyl-L-alanyl-gamma-D-glutamyl-meso-2,6-diaminopimeloyl-D-alanyl-D-alanine + ADP + phosphate + H(+)</text>
        <dbReference type="Rhea" id="RHEA:28374"/>
        <dbReference type="ChEBI" id="CHEBI:15378"/>
        <dbReference type="ChEBI" id="CHEBI:30616"/>
        <dbReference type="ChEBI" id="CHEBI:43474"/>
        <dbReference type="ChEBI" id="CHEBI:57822"/>
        <dbReference type="ChEBI" id="CHEBI:61386"/>
        <dbReference type="ChEBI" id="CHEBI:83905"/>
        <dbReference type="ChEBI" id="CHEBI:456216"/>
        <dbReference type="EC" id="6.3.2.10"/>
    </reaction>
</comment>
<evidence type="ECO:0000256" key="10">
    <source>
        <dbReference type="HAMAP-Rule" id="MF_02019"/>
    </source>
</evidence>
<dbReference type="Gene3D" id="3.40.1190.10">
    <property type="entry name" value="Mur-like, catalytic domain"/>
    <property type="match status" value="1"/>
</dbReference>
<dbReference type="Proteomes" id="UP000240572">
    <property type="component" value="Unassembled WGS sequence"/>
</dbReference>
<comment type="caution">
    <text evidence="15">The sequence shown here is derived from an EMBL/GenBank/DDBJ whole genome shotgun (WGS) entry which is preliminary data.</text>
</comment>
<evidence type="ECO:0000256" key="8">
    <source>
        <dbReference type="ARBA" id="ARBA00023306"/>
    </source>
</evidence>
<comment type="pathway">
    <text evidence="10 11">Cell wall biogenesis; peptidoglycan biosynthesis.</text>
</comment>
<dbReference type="PANTHER" id="PTHR43024:SF1">
    <property type="entry name" value="UDP-N-ACETYLMURAMOYL-TRIPEPTIDE--D-ALANYL-D-ALANINE LIGASE"/>
    <property type="match status" value="1"/>
</dbReference>
<dbReference type="GO" id="GO:0009252">
    <property type="term" value="P:peptidoglycan biosynthetic process"/>
    <property type="evidence" value="ECO:0007669"/>
    <property type="project" value="UniProtKB-UniRule"/>
</dbReference>
<feature type="domain" description="Mur ligase N-terminal catalytic" evidence="12">
    <location>
        <begin position="15"/>
        <end position="84"/>
    </location>
</feature>
<dbReference type="RefSeq" id="WP_106522006.1">
    <property type="nucleotide sequence ID" value="NZ_PYGD01000001.1"/>
</dbReference>
<dbReference type="EC" id="6.3.2.10" evidence="10 11"/>
<dbReference type="Gene3D" id="3.90.190.20">
    <property type="entry name" value="Mur ligase, C-terminal domain"/>
    <property type="match status" value="1"/>
</dbReference>
<accession>A0A2P8D9M3</accession>
<dbReference type="GO" id="GO:0005524">
    <property type="term" value="F:ATP binding"/>
    <property type="evidence" value="ECO:0007669"/>
    <property type="project" value="UniProtKB-UniRule"/>
</dbReference>
<dbReference type="UniPathway" id="UPA00219"/>
<organism evidence="15 16">
    <name type="scientific">Taibaiella chishuiensis</name>
    <dbReference type="NCBI Taxonomy" id="1434707"/>
    <lineage>
        <taxon>Bacteria</taxon>
        <taxon>Pseudomonadati</taxon>
        <taxon>Bacteroidota</taxon>
        <taxon>Chitinophagia</taxon>
        <taxon>Chitinophagales</taxon>
        <taxon>Chitinophagaceae</taxon>
        <taxon>Taibaiella</taxon>
    </lineage>
</organism>
<keyword evidence="3 10" id="KW-0132">Cell division</keyword>
<feature type="domain" description="Mur ligase C-terminal" evidence="13">
    <location>
        <begin position="302"/>
        <end position="381"/>
    </location>
</feature>
<keyword evidence="2 10" id="KW-0436">Ligase</keyword>
<dbReference type="GO" id="GO:0071555">
    <property type="term" value="P:cell wall organization"/>
    <property type="evidence" value="ECO:0007669"/>
    <property type="project" value="UniProtKB-KW"/>
</dbReference>
<proteinExistence type="inferred from homology"/>
<gene>
    <name evidence="10" type="primary">murF</name>
    <name evidence="15" type="ORF">B0I18_10177</name>
</gene>
<dbReference type="HAMAP" id="MF_02019">
    <property type="entry name" value="MurF"/>
    <property type="match status" value="1"/>
</dbReference>
<evidence type="ECO:0000256" key="11">
    <source>
        <dbReference type="RuleBase" id="RU004136"/>
    </source>
</evidence>
<feature type="binding site" evidence="10">
    <location>
        <begin position="97"/>
        <end position="103"/>
    </location>
    <ligand>
        <name>ATP</name>
        <dbReference type="ChEBI" id="CHEBI:30616"/>
    </ligand>
</feature>
<dbReference type="SUPFAM" id="SSF53244">
    <property type="entry name" value="MurD-like peptide ligases, peptide-binding domain"/>
    <property type="match status" value="1"/>
</dbReference>
<evidence type="ECO:0000259" key="14">
    <source>
        <dbReference type="Pfam" id="PF08245"/>
    </source>
</evidence>
<dbReference type="Pfam" id="PF02875">
    <property type="entry name" value="Mur_ligase_C"/>
    <property type="match status" value="1"/>
</dbReference>
<dbReference type="GO" id="GO:0047480">
    <property type="term" value="F:UDP-N-acetylmuramoyl-tripeptide-D-alanyl-D-alanine ligase activity"/>
    <property type="evidence" value="ECO:0007669"/>
    <property type="project" value="UniProtKB-UniRule"/>
</dbReference>
<dbReference type="GO" id="GO:0008360">
    <property type="term" value="P:regulation of cell shape"/>
    <property type="evidence" value="ECO:0007669"/>
    <property type="project" value="UniProtKB-KW"/>
</dbReference>
<dbReference type="InterPro" id="IPR005863">
    <property type="entry name" value="UDP-N-AcMur_synth"/>
</dbReference>
<evidence type="ECO:0000256" key="6">
    <source>
        <dbReference type="ARBA" id="ARBA00022960"/>
    </source>
</evidence>
<evidence type="ECO:0000256" key="5">
    <source>
        <dbReference type="ARBA" id="ARBA00022840"/>
    </source>
</evidence>
<dbReference type="InterPro" id="IPR036615">
    <property type="entry name" value="Mur_ligase_C_dom_sf"/>
</dbReference>
<dbReference type="InterPro" id="IPR051046">
    <property type="entry name" value="MurCDEF_CellWall_CoF430Synth"/>
</dbReference>
<keyword evidence="9 10" id="KW-0961">Cell wall biogenesis/degradation</keyword>
<evidence type="ECO:0000256" key="1">
    <source>
        <dbReference type="ARBA" id="ARBA00022490"/>
    </source>
</evidence>
<dbReference type="GO" id="GO:0008766">
    <property type="term" value="F:UDP-N-acetylmuramoylalanyl-D-glutamyl-2,6-diaminopimelate-D-alanyl-D-alanine ligase activity"/>
    <property type="evidence" value="ECO:0007669"/>
    <property type="project" value="RHEA"/>
</dbReference>
<evidence type="ECO:0000259" key="12">
    <source>
        <dbReference type="Pfam" id="PF01225"/>
    </source>
</evidence>
<dbReference type="Pfam" id="PF01225">
    <property type="entry name" value="Mur_ligase"/>
    <property type="match status" value="1"/>
</dbReference>
<dbReference type="Pfam" id="PF08245">
    <property type="entry name" value="Mur_ligase_M"/>
    <property type="match status" value="1"/>
</dbReference>
<evidence type="ECO:0000313" key="15">
    <source>
        <dbReference type="EMBL" id="PSK93928.1"/>
    </source>
</evidence>
<evidence type="ECO:0000256" key="2">
    <source>
        <dbReference type="ARBA" id="ARBA00022598"/>
    </source>
</evidence>
<keyword evidence="5 10" id="KW-0067">ATP-binding</keyword>
<dbReference type="InterPro" id="IPR000713">
    <property type="entry name" value="Mur_ligase_N"/>
</dbReference>
<protein>
    <recommendedName>
        <fullName evidence="10 11">UDP-N-acetylmuramoyl-tripeptide--D-alanyl-D-alanine ligase</fullName>
        <ecNumber evidence="10 11">6.3.2.10</ecNumber>
    </recommendedName>
    <alternativeName>
        <fullName evidence="10">D-alanyl-D-alanine-adding enzyme</fullName>
    </alternativeName>
</protein>
<name>A0A2P8D9M3_9BACT</name>
<comment type="similarity">
    <text evidence="10">Belongs to the MurCDEF family. MurF subfamily.</text>
</comment>
<keyword evidence="8 10" id="KW-0131">Cell cycle</keyword>
<keyword evidence="1 10" id="KW-0963">Cytoplasm</keyword>
<dbReference type="GO" id="GO:0051301">
    <property type="term" value="P:cell division"/>
    <property type="evidence" value="ECO:0007669"/>
    <property type="project" value="UniProtKB-KW"/>
</dbReference>
<feature type="domain" description="Mur ligase central" evidence="14">
    <location>
        <begin position="95"/>
        <end position="278"/>
    </location>
</feature>
<dbReference type="GO" id="GO:0005737">
    <property type="term" value="C:cytoplasm"/>
    <property type="evidence" value="ECO:0007669"/>
    <property type="project" value="UniProtKB-SubCell"/>
</dbReference>
<dbReference type="NCBIfam" id="TIGR01143">
    <property type="entry name" value="murF"/>
    <property type="match status" value="1"/>
</dbReference>
<dbReference type="InterPro" id="IPR004101">
    <property type="entry name" value="Mur_ligase_C"/>
</dbReference>
<dbReference type="InterPro" id="IPR013221">
    <property type="entry name" value="Mur_ligase_cen"/>
</dbReference>
<dbReference type="InterPro" id="IPR036565">
    <property type="entry name" value="Mur-like_cat_sf"/>
</dbReference>
<dbReference type="AlphaFoldDB" id="A0A2P8D9M3"/>
<reference evidence="15 16" key="1">
    <citation type="submission" date="2018-03" db="EMBL/GenBank/DDBJ databases">
        <title>Genomic Encyclopedia of Type Strains, Phase III (KMG-III): the genomes of soil and plant-associated and newly described type strains.</title>
        <authorList>
            <person name="Whitman W."/>
        </authorList>
    </citation>
    <scope>NUCLEOTIDE SEQUENCE [LARGE SCALE GENOMIC DNA]</scope>
    <source>
        <strain evidence="15 16">CGMCC 1.12700</strain>
    </source>
</reference>
<evidence type="ECO:0000256" key="3">
    <source>
        <dbReference type="ARBA" id="ARBA00022618"/>
    </source>
</evidence>
<dbReference type="PANTHER" id="PTHR43024">
    <property type="entry name" value="UDP-N-ACETYLMURAMOYL-TRIPEPTIDE--D-ALANYL-D-ALANINE LIGASE"/>
    <property type="match status" value="1"/>
</dbReference>
<sequence>MTIRELYELYLKYPAVQTDSRKIKAGDIFFALKGDNFNGNAFAAQALADGAAYAVVDEAAYATGPQYVLVTDVLQTLQQLAAHHRLQLPIPVIAITGSNGKTTTKELLIAVLSAKYKTYATEGNLNNHIGVPLTLLKIKPDAEFAIVEMGASHIGEIASYCRIAAPDYGLITNCGKAHIEGFGSLEGVRKGKGELYDFLREFSGSIFRNADLPYLSDMARGIDEQVTYGTANAEIIGRATGHNLLLQVTILTAGLETQIQTQLVGDYNLANVLAAVAVGEYFDVDIDTIKKAIESYAPSNSRSQWLEKGTNKIILDAYNANPTSMKLAIENIAQLEADNKWLLLGAMKEMGETAAAEHQALIDLLQQLGLKQVILTGAEYEGTRNPYPWFATAQQLKDYLLQHPIQNATLLIKGSRGSKMETVLDAF</sequence>
<evidence type="ECO:0000259" key="13">
    <source>
        <dbReference type="Pfam" id="PF02875"/>
    </source>
</evidence>
<dbReference type="EMBL" id="PYGD01000001">
    <property type="protein sequence ID" value="PSK93928.1"/>
    <property type="molecule type" value="Genomic_DNA"/>
</dbReference>
<dbReference type="InterPro" id="IPR035911">
    <property type="entry name" value="MurE/MurF_N"/>
</dbReference>
<keyword evidence="4 10" id="KW-0547">Nucleotide-binding</keyword>
<evidence type="ECO:0000256" key="4">
    <source>
        <dbReference type="ARBA" id="ARBA00022741"/>
    </source>
</evidence>
<dbReference type="OrthoDB" id="9801978at2"/>
<evidence type="ECO:0000313" key="16">
    <source>
        <dbReference type="Proteomes" id="UP000240572"/>
    </source>
</evidence>
<dbReference type="SUPFAM" id="SSF63418">
    <property type="entry name" value="MurE/MurF N-terminal domain"/>
    <property type="match status" value="1"/>
</dbReference>
<comment type="function">
    <text evidence="10 11">Involved in cell wall formation. Catalyzes the final step in the synthesis of UDP-N-acetylmuramoyl-pentapeptide, the precursor of murein.</text>
</comment>
<evidence type="ECO:0000256" key="9">
    <source>
        <dbReference type="ARBA" id="ARBA00023316"/>
    </source>
</evidence>
<keyword evidence="16" id="KW-1185">Reference proteome</keyword>